<dbReference type="InterPro" id="IPR036691">
    <property type="entry name" value="Endo/exonu/phosph_ase_sf"/>
</dbReference>
<evidence type="ECO:0000256" key="1">
    <source>
        <dbReference type="SAM" id="Phobius"/>
    </source>
</evidence>
<gene>
    <name evidence="3" type="ORF">FTUN_0879</name>
</gene>
<protein>
    <recommendedName>
        <fullName evidence="2">Endonuclease/exonuclease/phosphatase domain-containing protein</fullName>
    </recommendedName>
</protein>
<feature type="transmembrane region" description="Helical" evidence="1">
    <location>
        <begin position="23"/>
        <end position="42"/>
    </location>
</feature>
<dbReference type="Gene3D" id="3.60.10.10">
    <property type="entry name" value="Endonuclease/exonuclease/phosphatase"/>
    <property type="match status" value="1"/>
</dbReference>
<dbReference type="GO" id="GO:0003824">
    <property type="term" value="F:catalytic activity"/>
    <property type="evidence" value="ECO:0007669"/>
    <property type="project" value="InterPro"/>
</dbReference>
<evidence type="ECO:0000259" key="2">
    <source>
        <dbReference type="Pfam" id="PF03372"/>
    </source>
</evidence>
<dbReference type="SUPFAM" id="SSF56219">
    <property type="entry name" value="DNase I-like"/>
    <property type="match status" value="1"/>
</dbReference>
<evidence type="ECO:0000313" key="4">
    <source>
        <dbReference type="Proteomes" id="UP000503447"/>
    </source>
</evidence>
<accession>A0A6M5YJC5</accession>
<feature type="transmembrane region" description="Helical" evidence="1">
    <location>
        <begin position="54"/>
        <end position="76"/>
    </location>
</feature>
<dbReference type="Pfam" id="PF03372">
    <property type="entry name" value="Exo_endo_phos"/>
    <property type="match status" value="1"/>
</dbReference>
<proteinExistence type="predicted"/>
<organism evidence="3 4">
    <name type="scientific">Frigoriglobus tundricola</name>
    <dbReference type="NCBI Taxonomy" id="2774151"/>
    <lineage>
        <taxon>Bacteria</taxon>
        <taxon>Pseudomonadati</taxon>
        <taxon>Planctomycetota</taxon>
        <taxon>Planctomycetia</taxon>
        <taxon>Gemmatales</taxon>
        <taxon>Gemmataceae</taxon>
        <taxon>Frigoriglobus</taxon>
    </lineage>
</organism>
<dbReference type="AlphaFoldDB" id="A0A6M5YJC5"/>
<keyword evidence="1" id="KW-0472">Membrane</keyword>
<keyword evidence="4" id="KW-1185">Reference proteome</keyword>
<keyword evidence="1" id="KW-1133">Transmembrane helix</keyword>
<name>A0A6M5YJC5_9BACT</name>
<dbReference type="InterPro" id="IPR005135">
    <property type="entry name" value="Endo/exonuclease/phosphatase"/>
</dbReference>
<dbReference type="EMBL" id="CP053452">
    <property type="protein sequence ID" value="QJW93373.1"/>
    <property type="molecule type" value="Genomic_DNA"/>
</dbReference>
<feature type="domain" description="Endonuclease/exonuclease/phosphatase" evidence="2">
    <location>
        <begin position="138"/>
        <end position="330"/>
    </location>
</feature>
<dbReference type="Proteomes" id="UP000503447">
    <property type="component" value="Chromosome"/>
</dbReference>
<sequence length="345" mass="37546">MPPWNPFEPPPPESAWRARVRRAVAIGGWAWLAAAIGVWAVLRFGDEWEPATVVMFGPLWLLVLPPVALLVLAAFVNRRALRTLVPALIFTAGPVTDLCVPWRPVVADAPAGLRLRVMTCNMHYSKVPSGPLDVLTDETGPDVVALQEWREGLESAALSERGWHTHRVPGLFLASRYPIRRFDHLGAQSTSERGSVGRYELDTPAGVVTVISLHLASPREGLGEAAKGHGELTAVAENSELRWVQSRRVAEAAARTVGPLVLVGDFNTPPHSAIFREVWDGYRSAFSDAGWGWGYTFWARISAVRIDHILLGGGGQATRCWIGPNIGSPHRPVLADVAWPAGGSR</sequence>
<keyword evidence="1" id="KW-0812">Transmembrane</keyword>
<evidence type="ECO:0000313" key="3">
    <source>
        <dbReference type="EMBL" id="QJW93373.1"/>
    </source>
</evidence>
<reference evidence="4" key="1">
    <citation type="submission" date="2020-05" db="EMBL/GenBank/DDBJ databases">
        <title>Frigoriglobus tundricola gen. nov., sp. nov., a psychrotolerant cellulolytic planctomycete of the family Gemmataceae with two divergent copies of 16S rRNA gene.</title>
        <authorList>
            <person name="Kulichevskaya I.S."/>
            <person name="Ivanova A.A."/>
            <person name="Naumoff D.G."/>
            <person name="Beletsky A.V."/>
            <person name="Rijpstra W.I.C."/>
            <person name="Sinninghe Damste J.S."/>
            <person name="Mardanov A.V."/>
            <person name="Ravin N.V."/>
            <person name="Dedysh S.N."/>
        </authorList>
    </citation>
    <scope>NUCLEOTIDE SEQUENCE [LARGE SCALE GENOMIC DNA]</scope>
    <source>
        <strain evidence="4">PL17</strain>
    </source>
</reference>
<dbReference type="RefSeq" id="WP_171469573.1">
    <property type="nucleotide sequence ID" value="NZ_CP053452.2"/>
</dbReference>
<dbReference type="KEGG" id="ftj:FTUN_0879"/>